<dbReference type="Proteomes" id="UP001221189">
    <property type="component" value="Unassembled WGS sequence"/>
</dbReference>
<organism evidence="1 2">
    <name type="scientific">Roseateles albus</name>
    <dbReference type="NCBI Taxonomy" id="2987525"/>
    <lineage>
        <taxon>Bacteria</taxon>
        <taxon>Pseudomonadati</taxon>
        <taxon>Pseudomonadota</taxon>
        <taxon>Betaproteobacteria</taxon>
        <taxon>Burkholderiales</taxon>
        <taxon>Sphaerotilaceae</taxon>
        <taxon>Roseateles</taxon>
    </lineage>
</organism>
<dbReference type="PROSITE" id="PS51257">
    <property type="entry name" value="PROKAR_LIPOPROTEIN"/>
    <property type="match status" value="1"/>
</dbReference>
<proteinExistence type="predicted"/>
<name>A0ABT5KC22_9BURK</name>
<accession>A0ABT5KC22</accession>
<dbReference type="EMBL" id="JAQQXT010000004">
    <property type="protein sequence ID" value="MDC8771486.1"/>
    <property type="molecule type" value="Genomic_DNA"/>
</dbReference>
<dbReference type="NCBIfam" id="TIGR02285">
    <property type="entry name" value="TIGR02285 family protein"/>
    <property type="match status" value="1"/>
</dbReference>
<dbReference type="RefSeq" id="WP_273599778.1">
    <property type="nucleotide sequence ID" value="NZ_JAQQXT010000004.1"/>
</dbReference>
<evidence type="ECO:0000313" key="2">
    <source>
        <dbReference type="Proteomes" id="UP001221189"/>
    </source>
</evidence>
<dbReference type="InterPro" id="IPR011972">
    <property type="entry name" value="CHP02285"/>
</dbReference>
<protein>
    <submittedName>
        <fullName evidence="1">TIGR02285 family protein</fullName>
    </submittedName>
</protein>
<sequence>MRFAAALALLILGACPTEICRAASDVVSHIQWLSADAPAHKSKGPSYGITELLIAFMDSEWPQVQHQLLTANSKRSWQMIGSGEPACHTTAVHTAEREKLAYFSDILLVLPAQLIVNRAHLAALPLNTKGEVDLPQMLRQGNLQGALVEGRSYGAVVDAAVASRPAGESLKFFSSQGFGDNVLQMVLKGHADFTVDFDVALRTLDERGIVRSQLVGLPIQGASEPLVVGIACPRNAWGLSAIRQIDKLMSSPAGLGLLRSAGTRWATPEILRIYGPRLEQFYKERSKLTHYP</sequence>
<keyword evidence="2" id="KW-1185">Reference proteome</keyword>
<evidence type="ECO:0000313" key="1">
    <source>
        <dbReference type="EMBL" id="MDC8771486.1"/>
    </source>
</evidence>
<gene>
    <name evidence="1" type="ORF">PRZ03_07865</name>
</gene>
<comment type="caution">
    <text evidence="1">The sequence shown here is derived from an EMBL/GenBank/DDBJ whole genome shotgun (WGS) entry which is preliminary data.</text>
</comment>
<reference evidence="1 2" key="1">
    <citation type="submission" date="2022-10" db="EMBL/GenBank/DDBJ databases">
        <title>Paucibacter sp. hw1 Genome sequencing.</title>
        <authorList>
            <person name="Park S."/>
        </authorList>
    </citation>
    <scope>NUCLEOTIDE SEQUENCE [LARGE SCALE GENOMIC DNA]</scope>
    <source>
        <strain evidence="2">hw1</strain>
    </source>
</reference>